<keyword evidence="1" id="KW-0175">Coiled coil</keyword>
<organism evidence="3 4">
    <name type="scientific">Hyalangium rubrum</name>
    <dbReference type="NCBI Taxonomy" id="3103134"/>
    <lineage>
        <taxon>Bacteria</taxon>
        <taxon>Pseudomonadati</taxon>
        <taxon>Myxococcota</taxon>
        <taxon>Myxococcia</taxon>
        <taxon>Myxococcales</taxon>
        <taxon>Cystobacterineae</taxon>
        <taxon>Archangiaceae</taxon>
        <taxon>Hyalangium</taxon>
    </lineage>
</organism>
<reference evidence="3 4" key="1">
    <citation type="submission" date="2023-12" db="EMBL/GenBank/DDBJ databases">
        <title>the genome sequence of Hyalangium sp. s54d21.</title>
        <authorList>
            <person name="Zhang X."/>
        </authorList>
    </citation>
    <scope>NUCLEOTIDE SEQUENCE [LARGE SCALE GENOMIC DNA]</scope>
    <source>
        <strain evidence="4">s54d21</strain>
    </source>
</reference>
<proteinExistence type="predicted"/>
<evidence type="ECO:0000313" key="3">
    <source>
        <dbReference type="EMBL" id="MDY7230306.1"/>
    </source>
</evidence>
<gene>
    <name evidence="3" type="ORF">SYV04_28170</name>
</gene>
<name>A0ABU5HAH6_9BACT</name>
<sequence>MQKVTWTALGVVGLSLLLCGQGETTQSPSDTVERDATDTRVQGTQPGDARVGVPESAPPVGMTEGTGGGGAAGATGAGSVESQRLVLELQSEVARLRQELAQVRAELANATASTGVGGSGQAGGASQDTGTGGSTATAPRGGASTGTTDPGQAIVNAIYTGTVRSVSNGRLELLDEEGQAFTVEMGQGTRVYRDGQRITARQLTRGTRVRATVDLLAGHNQATEIIALPTPR</sequence>
<evidence type="ECO:0000256" key="2">
    <source>
        <dbReference type="SAM" id="MobiDB-lite"/>
    </source>
</evidence>
<feature type="region of interest" description="Disordered" evidence="2">
    <location>
        <begin position="113"/>
        <end position="151"/>
    </location>
</feature>
<evidence type="ECO:0000256" key="1">
    <source>
        <dbReference type="SAM" id="Coils"/>
    </source>
</evidence>
<feature type="compositionally biased region" description="Gly residues" evidence="2">
    <location>
        <begin position="64"/>
        <end position="76"/>
    </location>
</feature>
<keyword evidence="4" id="KW-1185">Reference proteome</keyword>
<dbReference type="Proteomes" id="UP001291309">
    <property type="component" value="Unassembled WGS sequence"/>
</dbReference>
<protein>
    <recommendedName>
        <fullName evidence="5">Lipoprotein</fullName>
    </recommendedName>
</protein>
<comment type="caution">
    <text evidence="3">The sequence shown here is derived from an EMBL/GenBank/DDBJ whole genome shotgun (WGS) entry which is preliminary data.</text>
</comment>
<dbReference type="RefSeq" id="WP_321549026.1">
    <property type="nucleotide sequence ID" value="NZ_JAXIVS010000010.1"/>
</dbReference>
<feature type="compositionally biased region" description="Low complexity" evidence="2">
    <location>
        <begin position="124"/>
        <end position="148"/>
    </location>
</feature>
<dbReference type="EMBL" id="JAXIVS010000010">
    <property type="protein sequence ID" value="MDY7230306.1"/>
    <property type="molecule type" value="Genomic_DNA"/>
</dbReference>
<feature type="region of interest" description="Disordered" evidence="2">
    <location>
        <begin position="22"/>
        <end position="76"/>
    </location>
</feature>
<feature type="coiled-coil region" evidence="1">
    <location>
        <begin position="79"/>
        <end position="113"/>
    </location>
</feature>
<evidence type="ECO:0008006" key="5">
    <source>
        <dbReference type="Google" id="ProtNLM"/>
    </source>
</evidence>
<accession>A0ABU5HAH6</accession>
<evidence type="ECO:0000313" key="4">
    <source>
        <dbReference type="Proteomes" id="UP001291309"/>
    </source>
</evidence>